<dbReference type="Proteomes" id="UP001152622">
    <property type="component" value="Chromosome 1"/>
</dbReference>
<dbReference type="EMBL" id="JAINUF010000001">
    <property type="protein sequence ID" value="KAJ8380255.1"/>
    <property type="molecule type" value="Genomic_DNA"/>
</dbReference>
<dbReference type="AlphaFoldDB" id="A0A9Q1G9V1"/>
<evidence type="ECO:0000313" key="1">
    <source>
        <dbReference type="EMBL" id="KAJ8380255.1"/>
    </source>
</evidence>
<comment type="caution">
    <text evidence="1">The sequence shown here is derived from an EMBL/GenBank/DDBJ whole genome shotgun (WGS) entry which is preliminary data.</text>
</comment>
<protein>
    <submittedName>
        <fullName evidence="1">Uncharacterized protein</fullName>
    </submittedName>
</protein>
<gene>
    <name evidence="1" type="ORF">SKAU_G00010330</name>
</gene>
<sequence>MQASQAWGGGGSCHCANEVACGGLRAACVCVVSQALSAQAGGELTAAQLLMNGPVVSDEGAAVGFVRFLAEKRADKWNLYRAADRKEEEEDSRSVEVF</sequence>
<keyword evidence="2" id="KW-1185">Reference proteome</keyword>
<reference evidence="1" key="1">
    <citation type="journal article" date="2023" name="Science">
        <title>Genome structures resolve the early diversification of teleost fishes.</title>
        <authorList>
            <person name="Parey E."/>
            <person name="Louis A."/>
            <person name="Montfort J."/>
            <person name="Bouchez O."/>
            <person name="Roques C."/>
            <person name="Iampietro C."/>
            <person name="Lluch J."/>
            <person name="Castinel A."/>
            <person name="Donnadieu C."/>
            <person name="Desvignes T."/>
            <person name="Floi Bucao C."/>
            <person name="Jouanno E."/>
            <person name="Wen M."/>
            <person name="Mejri S."/>
            <person name="Dirks R."/>
            <person name="Jansen H."/>
            <person name="Henkel C."/>
            <person name="Chen W.J."/>
            <person name="Zahm M."/>
            <person name="Cabau C."/>
            <person name="Klopp C."/>
            <person name="Thompson A.W."/>
            <person name="Robinson-Rechavi M."/>
            <person name="Braasch I."/>
            <person name="Lecointre G."/>
            <person name="Bobe J."/>
            <person name="Postlethwait J.H."/>
            <person name="Berthelot C."/>
            <person name="Roest Crollius H."/>
            <person name="Guiguen Y."/>
        </authorList>
    </citation>
    <scope>NUCLEOTIDE SEQUENCE</scope>
    <source>
        <strain evidence="1">WJC10195</strain>
    </source>
</reference>
<accession>A0A9Q1G9V1</accession>
<name>A0A9Q1G9V1_SYNKA</name>
<evidence type="ECO:0000313" key="2">
    <source>
        <dbReference type="Proteomes" id="UP001152622"/>
    </source>
</evidence>
<proteinExistence type="predicted"/>
<organism evidence="1 2">
    <name type="scientific">Synaphobranchus kaupii</name>
    <name type="common">Kaup's arrowtooth eel</name>
    <dbReference type="NCBI Taxonomy" id="118154"/>
    <lineage>
        <taxon>Eukaryota</taxon>
        <taxon>Metazoa</taxon>
        <taxon>Chordata</taxon>
        <taxon>Craniata</taxon>
        <taxon>Vertebrata</taxon>
        <taxon>Euteleostomi</taxon>
        <taxon>Actinopterygii</taxon>
        <taxon>Neopterygii</taxon>
        <taxon>Teleostei</taxon>
        <taxon>Anguilliformes</taxon>
        <taxon>Synaphobranchidae</taxon>
        <taxon>Synaphobranchus</taxon>
    </lineage>
</organism>